<organism evidence="1 2">
    <name type="scientific">Neotabrizicola shimadae</name>
    <dbReference type="NCBI Taxonomy" id="2807096"/>
    <lineage>
        <taxon>Bacteria</taxon>
        <taxon>Pseudomonadati</taxon>
        <taxon>Pseudomonadota</taxon>
        <taxon>Alphaproteobacteria</taxon>
        <taxon>Rhodobacterales</taxon>
        <taxon>Paracoccaceae</taxon>
        <taxon>Neotabrizicola</taxon>
    </lineage>
</organism>
<proteinExistence type="predicted"/>
<dbReference type="Proteomes" id="UP000826300">
    <property type="component" value="Chromosome"/>
</dbReference>
<evidence type="ECO:0000313" key="2">
    <source>
        <dbReference type="Proteomes" id="UP000826300"/>
    </source>
</evidence>
<sequence length="60" mass="6356">MKRTLALQYADILAISGNGECEKVVYKQISDDLNLDGEVVTAMDPAAWECGNPQDAAGGV</sequence>
<gene>
    <name evidence="1" type="ORF">JO391_14120</name>
</gene>
<evidence type="ECO:0000313" key="1">
    <source>
        <dbReference type="EMBL" id="QYZ68887.1"/>
    </source>
</evidence>
<accession>A0A8G0ZU91</accession>
<dbReference type="KEGG" id="nsm:JO391_14120"/>
<keyword evidence="2" id="KW-1185">Reference proteome</keyword>
<name>A0A8G0ZU91_9RHOB</name>
<dbReference type="EMBL" id="CP069370">
    <property type="protein sequence ID" value="QYZ68887.1"/>
    <property type="molecule type" value="Genomic_DNA"/>
</dbReference>
<reference evidence="1" key="1">
    <citation type="submission" date="2021-02" db="EMBL/GenBank/DDBJ databases">
        <title>Rhodobacter shimadae sp. nov., an aerobic anoxygenic phototrophic bacterium isolated from a hot spring.</title>
        <authorList>
            <person name="Muramatsu S."/>
            <person name="Haruta S."/>
            <person name="Hirose S."/>
            <person name="Hanada S."/>
        </authorList>
    </citation>
    <scope>NUCLEOTIDE SEQUENCE</scope>
    <source>
        <strain evidence="1">N10</strain>
    </source>
</reference>
<dbReference type="AlphaFoldDB" id="A0A8G0ZU91"/>
<protein>
    <submittedName>
        <fullName evidence="1">Uncharacterized protein</fullName>
    </submittedName>
</protein>
<dbReference type="RefSeq" id="WP_220661107.1">
    <property type="nucleotide sequence ID" value="NZ_CP069370.1"/>
</dbReference>